<dbReference type="AlphaFoldDB" id="A0AAP2QAT8"/>
<evidence type="ECO:0000313" key="2">
    <source>
        <dbReference type="Proteomes" id="UP001198806"/>
    </source>
</evidence>
<gene>
    <name evidence="1" type="ORF">LI194_19570</name>
</gene>
<organism evidence="1 2">
    <name type="scientific">Parabacteroides distasonis</name>
    <dbReference type="NCBI Taxonomy" id="823"/>
    <lineage>
        <taxon>Bacteria</taxon>
        <taxon>Pseudomonadati</taxon>
        <taxon>Bacteroidota</taxon>
        <taxon>Bacteroidia</taxon>
        <taxon>Bacteroidales</taxon>
        <taxon>Tannerellaceae</taxon>
        <taxon>Parabacteroides</taxon>
    </lineage>
</organism>
<proteinExistence type="predicted"/>
<reference evidence="1" key="1">
    <citation type="submission" date="2021-10" db="EMBL/GenBank/DDBJ databases">
        <title>Collection of gut derived symbiotic bacterial strains cultured from healthy donors.</title>
        <authorList>
            <person name="Lin H."/>
            <person name="Littmann E."/>
            <person name="Kohout C."/>
            <person name="Pamer E.G."/>
        </authorList>
    </citation>
    <scope>NUCLEOTIDE SEQUENCE</scope>
    <source>
        <strain evidence="1">DFI.2.94</strain>
    </source>
</reference>
<accession>A0AAP2QAT8</accession>
<name>A0AAP2QAT8_PARDI</name>
<dbReference type="EMBL" id="JAJCNI010000033">
    <property type="protein sequence ID" value="MCB6519983.1"/>
    <property type="molecule type" value="Genomic_DNA"/>
</dbReference>
<evidence type="ECO:0000313" key="1">
    <source>
        <dbReference type="EMBL" id="MCB6519983.1"/>
    </source>
</evidence>
<dbReference type="Proteomes" id="UP001198806">
    <property type="component" value="Unassembled WGS sequence"/>
</dbReference>
<protein>
    <submittedName>
        <fullName evidence="1">Uncharacterized protein</fullName>
    </submittedName>
</protein>
<dbReference type="RefSeq" id="WP_158532381.1">
    <property type="nucleotide sequence ID" value="NZ_JADMVU010000045.1"/>
</dbReference>
<sequence>MYLLNYRDEIIEKRTKTIPLTDLDRAKELLKEMKDVFIEECDFMDCVEVEKDTPSHYEATDGEDWITIQITQTLD</sequence>
<comment type="caution">
    <text evidence="1">The sequence shown here is derived from an EMBL/GenBank/DDBJ whole genome shotgun (WGS) entry which is preliminary data.</text>
</comment>